<name>A0A6A6NUM4_9PEZI</name>
<dbReference type="InterPro" id="IPR037231">
    <property type="entry name" value="NAP-like_sf"/>
</dbReference>
<sequence>SNVTYEELVQIEYEFDDVELEIIRQQTALNAPLYAKRQAVTSRIPNFWPLVFEQGPSDIGQMIQPTDSEIFAECLTGFSVSRFELPGGSPRSVAIRFEFDASKNKWFADEVLEKKFWFRRARDGWTGLVSEPLKVQWREGMDITDGLTDAAVGLWEARKELLAAQKGGPAAAPPPGAVQALPQFKALADKLDNSDEGARSIFAFFGFIKKGEKVQEEKPAGEEPEEDEVDADICPVADELAMTFADDMWPNAIKYFTAAQEMDMDNMSHDFEGTDEDVDDDEDDEDEQIDIRSLVKGKEKGSDSPPAKRRK</sequence>
<dbReference type="Gene3D" id="3.30.1120.90">
    <property type="entry name" value="Nucleosome assembly protein"/>
    <property type="match status" value="1"/>
</dbReference>
<feature type="non-terminal residue" evidence="4">
    <location>
        <position position="311"/>
    </location>
</feature>
<dbReference type="Proteomes" id="UP000799766">
    <property type="component" value="Unassembled WGS sequence"/>
</dbReference>
<dbReference type="GO" id="GO:0006334">
    <property type="term" value="P:nucleosome assembly"/>
    <property type="evidence" value="ECO:0007669"/>
    <property type="project" value="InterPro"/>
</dbReference>
<comment type="similarity">
    <text evidence="1 2">Belongs to the nucleosome assembly protein (NAP) family.</text>
</comment>
<evidence type="ECO:0008006" key="6">
    <source>
        <dbReference type="Google" id="ProtNLM"/>
    </source>
</evidence>
<feature type="region of interest" description="Disordered" evidence="3">
    <location>
        <begin position="266"/>
        <end position="311"/>
    </location>
</feature>
<protein>
    <recommendedName>
        <fullName evidence="6">Nucleosome assembly protein</fullName>
    </recommendedName>
</protein>
<gene>
    <name evidence="4" type="ORF">BDY21DRAFT_273470</name>
</gene>
<keyword evidence="5" id="KW-1185">Reference proteome</keyword>
<dbReference type="SUPFAM" id="SSF143113">
    <property type="entry name" value="NAP-like"/>
    <property type="match status" value="1"/>
</dbReference>
<dbReference type="AlphaFoldDB" id="A0A6A6NUM4"/>
<evidence type="ECO:0000256" key="1">
    <source>
        <dbReference type="ARBA" id="ARBA00009947"/>
    </source>
</evidence>
<dbReference type="GO" id="GO:0005634">
    <property type="term" value="C:nucleus"/>
    <property type="evidence" value="ECO:0007669"/>
    <property type="project" value="InterPro"/>
</dbReference>
<evidence type="ECO:0000256" key="3">
    <source>
        <dbReference type="SAM" id="MobiDB-lite"/>
    </source>
</evidence>
<reference evidence="4" key="1">
    <citation type="journal article" date="2020" name="Stud. Mycol.">
        <title>101 Dothideomycetes genomes: a test case for predicting lifestyles and emergence of pathogens.</title>
        <authorList>
            <person name="Haridas S."/>
            <person name="Albert R."/>
            <person name="Binder M."/>
            <person name="Bloem J."/>
            <person name="Labutti K."/>
            <person name="Salamov A."/>
            <person name="Andreopoulos B."/>
            <person name="Baker S."/>
            <person name="Barry K."/>
            <person name="Bills G."/>
            <person name="Bluhm B."/>
            <person name="Cannon C."/>
            <person name="Castanera R."/>
            <person name="Culley D."/>
            <person name="Daum C."/>
            <person name="Ezra D."/>
            <person name="Gonzalez J."/>
            <person name="Henrissat B."/>
            <person name="Kuo A."/>
            <person name="Liang C."/>
            <person name="Lipzen A."/>
            <person name="Lutzoni F."/>
            <person name="Magnuson J."/>
            <person name="Mondo S."/>
            <person name="Nolan M."/>
            <person name="Ohm R."/>
            <person name="Pangilinan J."/>
            <person name="Park H.-J."/>
            <person name="Ramirez L."/>
            <person name="Alfaro M."/>
            <person name="Sun H."/>
            <person name="Tritt A."/>
            <person name="Yoshinaga Y."/>
            <person name="Zwiers L.-H."/>
            <person name="Turgeon B."/>
            <person name="Goodwin S."/>
            <person name="Spatafora J."/>
            <person name="Crous P."/>
            <person name="Grigoriev I."/>
        </authorList>
    </citation>
    <scope>NUCLEOTIDE SEQUENCE</scope>
    <source>
        <strain evidence="4">ATCC 16933</strain>
    </source>
</reference>
<organism evidence="4 5">
    <name type="scientific">Lineolata rhizophorae</name>
    <dbReference type="NCBI Taxonomy" id="578093"/>
    <lineage>
        <taxon>Eukaryota</taxon>
        <taxon>Fungi</taxon>
        <taxon>Dikarya</taxon>
        <taxon>Ascomycota</taxon>
        <taxon>Pezizomycotina</taxon>
        <taxon>Dothideomycetes</taxon>
        <taxon>Dothideomycetes incertae sedis</taxon>
        <taxon>Lineolatales</taxon>
        <taxon>Lineolataceae</taxon>
        <taxon>Lineolata</taxon>
    </lineage>
</organism>
<evidence type="ECO:0000256" key="2">
    <source>
        <dbReference type="RuleBase" id="RU003876"/>
    </source>
</evidence>
<feature type="non-terminal residue" evidence="4">
    <location>
        <position position="1"/>
    </location>
</feature>
<dbReference type="PANTHER" id="PTHR11875">
    <property type="entry name" value="TESTIS-SPECIFIC Y-ENCODED PROTEIN"/>
    <property type="match status" value="1"/>
</dbReference>
<dbReference type="InterPro" id="IPR002164">
    <property type="entry name" value="NAP_family"/>
</dbReference>
<proteinExistence type="inferred from homology"/>
<dbReference type="EMBL" id="MU001686">
    <property type="protein sequence ID" value="KAF2455480.1"/>
    <property type="molecule type" value="Genomic_DNA"/>
</dbReference>
<dbReference type="Pfam" id="PF00956">
    <property type="entry name" value="NAP"/>
    <property type="match status" value="1"/>
</dbReference>
<evidence type="ECO:0000313" key="4">
    <source>
        <dbReference type="EMBL" id="KAF2455480.1"/>
    </source>
</evidence>
<feature type="compositionally biased region" description="Acidic residues" evidence="3">
    <location>
        <begin position="273"/>
        <end position="288"/>
    </location>
</feature>
<accession>A0A6A6NUM4</accession>
<evidence type="ECO:0000313" key="5">
    <source>
        <dbReference type="Proteomes" id="UP000799766"/>
    </source>
</evidence>
<dbReference type="OrthoDB" id="19419at2759"/>